<accession>A0A7J8XFZ8</accession>
<dbReference type="Proteomes" id="UP000593577">
    <property type="component" value="Unassembled WGS sequence"/>
</dbReference>
<evidence type="ECO:0000313" key="2">
    <source>
        <dbReference type="Proteomes" id="UP000593577"/>
    </source>
</evidence>
<proteinExistence type="predicted"/>
<protein>
    <submittedName>
        <fullName evidence="1">Uncharacterized protein</fullName>
    </submittedName>
</protein>
<reference evidence="1 2" key="1">
    <citation type="journal article" date="2019" name="Genome Biol. Evol.">
        <title>Insights into the evolution of the New World diploid cottons (Gossypium, subgenus Houzingenia) based on genome sequencing.</title>
        <authorList>
            <person name="Grover C.E."/>
            <person name="Arick M.A. 2nd"/>
            <person name="Thrash A."/>
            <person name="Conover J.L."/>
            <person name="Sanders W.S."/>
            <person name="Peterson D.G."/>
            <person name="Frelichowski J.E."/>
            <person name="Scheffler J.A."/>
            <person name="Scheffler B.E."/>
            <person name="Wendel J.F."/>
        </authorList>
    </citation>
    <scope>NUCLEOTIDE SEQUENCE [LARGE SCALE GENOMIC DNA]</scope>
    <source>
        <strain evidence="1">185</strain>
        <tissue evidence="1">Leaf</tissue>
    </source>
</reference>
<gene>
    <name evidence="1" type="ORF">Goari_013723</name>
</gene>
<comment type="caution">
    <text evidence="1">The sequence shown here is derived from an EMBL/GenBank/DDBJ whole genome shotgun (WGS) entry which is preliminary data.</text>
</comment>
<name>A0A7J8XFZ8_GOSAI</name>
<evidence type="ECO:0000313" key="1">
    <source>
        <dbReference type="EMBL" id="MBA0686102.1"/>
    </source>
</evidence>
<sequence>MFSFPVYYRPPSPSVPFEPADEYLQEEYQEGSLLDHFKYHCWKCRSDTGCN</sequence>
<dbReference type="EMBL" id="JABFAA010000007">
    <property type="protein sequence ID" value="MBA0686102.1"/>
    <property type="molecule type" value="Genomic_DNA"/>
</dbReference>
<dbReference type="AlphaFoldDB" id="A0A7J8XFZ8"/>
<keyword evidence="2" id="KW-1185">Reference proteome</keyword>
<organism evidence="1 2">
    <name type="scientific">Gossypium aridum</name>
    <name type="common">American cotton</name>
    <name type="synonym">Erioxylum aridum</name>
    <dbReference type="NCBI Taxonomy" id="34290"/>
    <lineage>
        <taxon>Eukaryota</taxon>
        <taxon>Viridiplantae</taxon>
        <taxon>Streptophyta</taxon>
        <taxon>Embryophyta</taxon>
        <taxon>Tracheophyta</taxon>
        <taxon>Spermatophyta</taxon>
        <taxon>Magnoliopsida</taxon>
        <taxon>eudicotyledons</taxon>
        <taxon>Gunneridae</taxon>
        <taxon>Pentapetalae</taxon>
        <taxon>rosids</taxon>
        <taxon>malvids</taxon>
        <taxon>Malvales</taxon>
        <taxon>Malvaceae</taxon>
        <taxon>Malvoideae</taxon>
        <taxon>Gossypium</taxon>
    </lineage>
</organism>